<dbReference type="Proteomes" id="UP000663869">
    <property type="component" value="Unassembled WGS sequence"/>
</dbReference>
<evidence type="ECO:0000259" key="6">
    <source>
        <dbReference type="Pfam" id="PF03151"/>
    </source>
</evidence>
<name>A0A818MZD7_9BILA</name>
<dbReference type="Pfam" id="PF03151">
    <property type="entry name" value="TPT"/>
    <property type="match status" value="1"/>
</dbReference>
<comment type="caution">
    <text evidence="7">The sequence shown here is derived from an EMBL/GenBank/DDBJ whole genome shotgun (WGS) entry which is preliminary data.</text>
</comment>
<reference evidence="7" key="1">
    <citation type="submission" date="2021-02" db="EMBL/GenBank/DDBJ databases">
        <authorList>
            <person name="Nowell W R."/>
        </authorList>
    </citation>
    <scope>NUCLEOTIDE SEQUENCE</scope>
</reference>
<feature type="transmembrane region" description="Helical" evidence="5">
    <location>
        <begin position="120"/>
        <end position="137"/>
    </location>
</feature>
<evidence type="ECO:0000256" key="1">
    <source>
        <dbReference type="ARBA" id="ARBA00004141"/>
    </source>
</evidence>
<sequence>MALATVTNGQLNWLGTVVGIIAVITTTQLQLSQGKKQHDYDLSAMQINHAQALPTFFVCLTLALLLESNTFFRHTTILAHKWTVLEAKWISLSAILAASVNLCCYGLIRNTSALTYQVTGHAKTALIFVGGYFLSGGQAPVKWSNFIGAAICLGGSVLYGYVRYIEENALRAFQIFTTGIQEKFFGLFYIHKKPQAEPLASCPNV</sequence>
<comment type="subcellular location">
    <subcellularLocation>
        <location evidence="1">Membrane</location>
        <topology evidence="1">Multi-pass membrane protein</topology>
    </subcellularLocation>
</comment>
<dbReference type="AlphaFoldDB" id="A0A818MZD7"/>
<dbReference type="InterPro" id="IPR004853">
    <property type="entry name" value="Sugar_P_trans_dom"/>
</dbReference>
<evidence type="ECO:0000256" key="2">
    <source>
        <dbReference type="ARBA" id="ARBA00022692"/>
    </source>
</evidence>
<feature type="transmembrane region" description="Helical" evidence="5">
    <location>
        <begin position="12"/>
        <end position="31"/>
    </location>
</feature>
<dbReference type="GO" id="GO:0016020">
    <property type="term" value="C:membrane"/>
    <property type="evidence" value="ECO:0007669"/>
    <property type="project" value="UniProtKB-SubCell"/>
</dbReference>
<feature type="transmembrane region" description="Helical" evidence="5">
    <location>
        <begin position="89"/>
        <end position="108"/>
    </location>
</feature>
<evidence type="ECO:0000256" key="4">
    <source>
        <dbReference type="ARBA" id="ARBA00023136"/>
    </source>
</evidence>
<organism evidence="7 9">
    <name type="scientific">Rotaria socialis</name>
    <dbReference type="NCBI Taxonomy" id="392032"/>
    <lineage>
        <taxon>Eukaryota</taxon>
        <taxon>Metazoa</taxon>
        <taxon>Spiralia</taxon>
        <taxon>Gnathifera</taxon>
        <taxon>Rotifera</taxon>
        <taxon>Eurotatoria</taxon>
        <taxon>Bdelloidea</taxon>
        <taxon>Philodinida</taxon>
        <taxon>Philodinidae</taxon>
        <taxon>Rotaria</taxon>
    </lineage>
</organism>
<accession>A0A818MZD7</accession>
<dbReference type="InterPro" id="IPR050186">
    <property type="entry name" value="TPT_transporter"/>
</dbReference>
<evidence type="ECO:0000313" key="8">
    <source>
        <dbReference type="EMBL" id="CAF4603544.1"/>
    </source>
</evidence>
<dbReference type="EMBL" id="CAJOBQ010003361">
    <property type="protein sequence ID" value="CAF4603544.1"/>
    <property type="molecule type" value="Genomic_DNA"/>
</dbReference>
<feature type="domain" description="Sugar phosphate transporter" evidence="6">
    <location>
        <begin position="2"/>
        <end position="159"/>
    </location>
</feature>
<dbReference type="PANTHER" id="PTHR11132">
    <property type="entry name" value="SOLUTE CARRIER FAMILY 35"/>
    <property type="match status" value="1"/>
</dbReference>
<keyword evidence="4 5" id="KW-0472">Membrane</keyword>
<protein>
    <recommendedName>
        <fullName evidence="6">Sugar phosphate transporter domain-containing protein</fullName>
    </recommendedName>
</protein>
<keyword evidence="3 5" id="KW-1133">Transmembrane helix</keyword>
<feature type="transmembrane region" description="Helical" evidence="5">
    <location>
        <begin position="143"/>
        <end position="162"/>
    </location>
</feature>
<dbReference type="EMBL" id="CAJNYU010002736">
    <property type="protein sequence ID" value="CAF3597185.1"/>
    <property type="molecule type" value="Genomic_DNA"/>
</dbReference>
<evidence type="ECO:0000256" key="5">
    <source>
        <dbReference type="SAM" id="Phobius"/>
    </source>
</evidence>
<evidence type="ECO:0000256" key="3">
    <source>
        <dbReference type="ARBA" id="ARBA00022989"/>
    </source>
</evidence>
<evidence type="ECO:0000313" key="7">
    <source>
        <dbReference type="EMBL" id="CAF3597185.1"/>
    </source>
</evidence>
<feature type="transmembrane region" description="Helical" evidence="5">
    <location>
        <begin position="52"/>
        <end position="69"/>
    </location>
</feature>
<keyword evidence="2 5" id="KW-0812">Transmembrane</keyword>
<evidence type="ECO:0000313" key="9">
    <source>
        <dbReference type="Proteomes" id="UP000663869"/>
    </source>
</evidence>
<gene>
    <name evidence="7" type="ORF">FME351_LOCUS21760</name>
    <name evidence="8" type="ORF">TSG867_LOCUS27978</name>
</gene>
<dbReference type="Proteomes" id="UP000663862">
    <property type="component" value="Unassembled WGS sequence"/>
</dbReference>
<proteinExistence type="predicted"/>